<dbReference type="Proteomes" id="UP000217763">
    <property type="component" value="Chromosome"/>
</dbReference>
<dbReference type="GO" id="GO:0009267">
    <property type="term" value="P:cellular response to starvation"/>
    <property type="evidence" value="ECO:0007669"/>
    <property type="project" value="InterPro"/>
</dbReference>
<dbReference type="RefSeq" id="WP_094038417.1">
    <property type="nucleotide sequence ID" value="NZ_CP012621.1"/>
</dbReference>
<reference evidence="9" key="1">
    <citation type="submission" date="2015-09" db="EMBL/GenBank/DDBJ databases">
        <authorList>
            <person name="Shao Z."/>
            <person name="Wang L."/>
        </authorList>
    </citation>
    <scope>NUCLEOTIDE SEQUENCE [LARGE SCALE GENOMIC DNA]</scope>
    <source>
        <strain evidence="9">F13-1</strain>
    </source>
</reference>
<gene>
    <name evidence="8" type="ORF">AN401_16860</name>
</gene>
<evidence type="ECO:0000256" key="3">
    <source>
        <dbReference type="ARBA" id="ARBA00022475"/>
    </source>
</evidence>
<evidence type="ECO:0000256" key="4">
    <source>
        <dbReference type="ARBA" id="ARBA00022692"/>
    </source>
</evidence>
<dbReference type="InterPro" id="IPR051605">
    <property type="entry name" value="CstA"/>
</dbReference>
<comment type="subcellular location">
    <subcellularLocation>
        <location evidence="1">Cell membrane</location>
        <topology evidence="1">Multi-pass membrane protein</topology>
    </subcellularLocation>
</comment>
<keyword evidence="9" id="KW-1185">Reference proteome</keyword>
<evidence type="ECO:0000313" key="8">
    <source>
        <dbReference type="EMBL" id="ATG75324.1"/>
    </source>
</evidence>
<dbReference type="PANTHER" id="PTHR30252">
    <property type="entry name" value="INNER MEMBRANE PEPTIDE TRANSPORTER"/>
    <property type="match status" value="1"/>
</dbReference>
<feature type="domain" description="CstA N-terminal" evidence="7">
    <location>
        <begin position="365"/>
        <end position="507"/>
    </location>
</feature>
<dbReference type="OrthoDB" id="9761224at2"/>
<dbReference type="PANTHER" id="PTHR30252:SF0">
    <property type="entry name" value="PEPTIDE TRANSPORTER CSTA"/>
    <property type="match status" value="1"/>
</dbReference>
<keyword evidence="3" id="KW-1003">Cell membrane</keyword>
<dbReference type="KEGG" id="zdf:AN401_16860"/>
<accession>A0A231N2A6</accession>
<evidence type="ECO:0000256" key="1">
    <source>
        <dbReference type="ARBA" id="ARBA00004651"/>
    </source>
</evidence>
<evidence type="ECO:0000256" key="6">
    <source>
        <dbReference type="ARBA" id="ARBA00023136"/>
    </source>
</evidence>
<evidence type="ECO:0000256" key="5">
    <source>
        <dbReference type="ARBA" id="ARBA00022989"/>
    </source>
</evidence>
<feature type="domain" description="CstA N-terminal" evidence="7">
    <location>
        <begin position="2"/>
        <end position="347"/>
    </location>
</feature>
<keyword evidence="6" id="KW-0472">Membrane</keyword>
<name>A0A231N2A6_9GAMM</name>
<evidence type="ECO:0000259" key="7">
    <source>
        <dbReference type="Pfam" id="PF02554"/>
    </source>
</evidence>
<dbReference type="GO" id="GO:0005886">
    <property type="term" value="C:plasma membrane"/>
    <property type="evidence" value="ECO:0007669"/>
    <property type="project" value="UniProtKB-SubCell"/>
</dbReference>
<dbReference type="EMBL" id="CP012621">
    <property type="protein sequence ID" value="ATG75324.1"/>
    <property type="molecule type" value="Genomic_DNA"/>
</dbReference>
<evidence type="ECO:0000256" key="2">
    <source>
        <dbReference type="ARBA" id="ARBA00007755"/>
    </source>
</evidence>
<organism evidence="8 9">
    <name type="scientific">Zobellella denitrificans</name>
    <dbReference type="NCBI Taxonomy" id="347534"/>
    <lineage>
        <taxon>Bacteria</taxon>
        <taxon>Pseudomonadati</taxon>
        <taxon>Pseudomonadota</taxon>
        <taxon>Gammaproteobacteria</taxon>
        <taxon>Aeromonadales</taxon>
        <taxon>Aeromonadaceae</taxon>
        <taxon>Zobellella</taxon>
    </lineage>
</organism>
<dbReference type="InterPro" id="IPR003706">
    <property type="entry name" value="CstA_N"/>
</dbReference>
<keyword evidence="5" id="KW-1133">Transmembrane helix</keyword>
<sequence length="560" mass="59660">MNAIFLMLAGLGAMALGYFVYSKFIAEKIFRLDPAFRTPAHEFEDGVDYVPTNKFVLWGHHFTSVAGAAPIVGPAIAVIWGWVPAFLWVTLGTIFFAGVHDAGAIWASNRNKARSVGALTGDVVGARARSIFMIVIFLVLLMVNAVFAVVIAGLLTQFQTAVIPVWGAIVVALIIGQLIYRRIIGLLTVSVVGVIALYALIWVGPAMPLALPELFLGLTDRAQWIILLFVYAAIASLLPVWMLLQPRDYINGLQLFVGLALLYGAVIISAPEVVAPAFNTDVPEGTPSLIPLLFVTIACGAISGFHGLVSSGTTSKQLNKEPDLRFVGYFGAIGEGSLALAAIIAATAGFATLADWQGVYDAFGKGGVAAFVQGGANILSNGLGFNIELSQTILTVMAVLFAGTTMDTGLRLQRYIFQEWGSIYNLGWMQKAAPATLLAVGSCLLLAFGAGGDGSGGLLIWPLFGTTNQLLAGLTLLVITVMLARLKRPVYYTLLPLVFVLVMTVLALLIQLKGFYDQGNWFLFGLDLVVLVAAILVALECGSTLARLRQGATERVEDEG</sequence>
<comment type="similarity">
    <text evidence="2">Belongs to the peptide transporter carbon starvation (CstA) (TC 2.A.114) family.</text>
</comment>
<evidence type="ECO:0000313" key="9">
    <source>
        <dbReference type="Proteomes" id="UP000217763"/>
    </source>
</evidence>
<keyword evidence="4" id="KW-0812">Transmembrane</keyword>
<dbReference type="AlphaFoldDB" id="A0A231N2A6"/>
<proteinExistence type="inferred from homology"/>
<protein>
    <submittedName>
        <fullName evidence="8">Carbon starvation protein CstA</fullName>
    </submittedName>
</protein>
<dbReference type="Pfam" id="PF02554">
    <property type="entry name" value="CstA"/>
    <property type="match status" value="2"/>
</dbReference>